<accession>A0A3Q0J8Q2</accession>
<keyword evidence="4" id="KW-0677">Repeat</keyword>
<dbReference type="RefSeq" id="XP_026684862.1">
    <property type="nucleotide sequence ID" value="XM_026829061.1"/>
</dbReference>
<dbReference type="GO" id="GO:0008270">
    <property type="term" value="F:zinc ion binding"/>
    <property type="evidence" value="ECO:0007669"/>
    <property type="project" value="UniProtKB-KW"/>
</dbReference>
<keyword evidence="9" id="KW-0804">Transcription</keyword>
<evidence type="ECO:0000256" key="6">
    <source>
        <dbReference type="ARBA" id="ARBA00022833"/>
    </source>
</evidence>
<organism evidence="13 14">
    <name type="scientific">Diaphorina citri</name>
    <name type="common">Asian citrus psyllid</name>
    <dbReference type="NCBI Taxonomy" id="121845"/>
    <lineage>
        <taxon>Eukaryota</taxon>
        <taxon>Metazoa</taxon>
        <taxon>Ecdysozoa</taxon>
        <taxon>Arthropoda</taxon>
        <taxon>Hexapoda</taxon>
        <taxon>Insecta</taxon>
        <taxon>Pterygota</taxon>
        <taxon>Neoptera</taxon>
        <taxon>Paraneoptera</taxon>
        <taxon>Hemiptera</taxon>
        <taxon>Sternorrhyncha</taxon>
        <taxon>Psylloidea</taxon>
        <taxon>Psyllidae</taxon>
        <taxon>Diaphorininae</taxon>
        <taxon>Diaphorina</taxon>
    </lineage>
</organism>
<evidence type="ECO:0000313" key="13">
    <source>
        <dbReference type="Proteomes" id="UP000079169"/>
    </source>
</evidence>
<dbReference type="InterPro" id="IPR050888">
    <property type="entry name" value="ZnF_C2H2-type_TF"/>
</dbReference>
<evidence type="ECO:0000259" key="12">
    <source>
        <dbReference type="PROSITE" id="PS50157"/>
    </source>
</evidence>
<dbReference type="PaxDb" id="121845-A0A3Q0J8Q2"/>
<protein>
    <submittedName>
        <fullName evidence="14">Zinc finger protein 782-like</fullName>
    </submittedName>
</protein>
<keyword evidence="8" id="KW-0238">DNA-binding</keyword>
<evidence type="ECO:0000256" key="7">
    <source>
        <dbReference type="ARBA" id="ARBA00023015"/>
    </source>
</evidence>
<gene>
    <name evidence="14" type="primary">LOC103516758</name>
</gene>
<evidence type="ECO:0000256" key="9">
    <source>
        <dbReference type="ARBA" id="ARBA00023163"/>
    </source>
</evidence>
<dbReference type="AlphaFoldDB" id="A0A3Q0J8Q2"/>
<evidence type="ECO:0000256" key="8">
    <source>
        <dbReference type="ARBA" id="ARBA00023125"/>
    </source>
</evidence>
<dbReference type="Gene3D" id="3.30.160.60">
    <property type="entry name" value="Classic Zinc Finger"/>
    <property type="match status" value="3"/>
</dbReference>
<evidence type="ECO:0000256" key="11">
    <source>
        <dbReference type="PROSITE-ProRule" id="PRU00042"/>
    </source>
</evidence>
<keyword evidence="5 11" id="KW-0863">Zinc-finger</keyword>
<feature type="domain" description="C2H2-type" evidence="12">
    <location>
        <begin position="95"/>
        <end position="122"/>
    </location>
</feature>
<reference evidence="14" key="1">
    <citation type="submission" date="2025-08" db="UniProtKB">
        <authorList>
            <consortium name="RefSeq"/>
        </authorList>
    </citation>
    <scope>IDENTIFICATION</scope>
</reference>
<evidence type="ECO:0000256" key="4">
    <source>
        <dbReference type="ARBA" id="ARBA00022737"/>
    </source>
</evidence>
<evidence type="ECO:0000313" key="14">
    <source>
        <dbReference type="RefSeq" id="XP_026684862.1"/>
    </source>
</evidence>
<proteinExistence type="inferred from homology"/>
<dbReference type="GeneID" id="103516758"/>
<sequence>LTFNCIAFAECFFNWSTVQPSHTGKFVCDVCGKKYTYKRGLHQHKKHECGQEPKYQCPHCPHRTKQKSSLKTHIFIKHSCFINWSAVQQNHAGMFICDVCGKEYKYKNGIYRHKKFECGQEPKYQCPQCPYRAKQKSSLKTHISIKHSDSITNGYYIQYKYKRGLYQHKKDECGQAPKYQCPQCPYRASQKGTLKTHMAVRHQ</sequence>
<keyword evidence="6" id="KW-0862">Zinc</keyword>
<dbReference type="InterPro" id="IPR013087">
    <property type="entry name" value="Znf_C2H2_type"/>
</dbReference>
<dbReference type="Proteomes" id="UP000079169">
    <property type="component" value="Unplaced"/>
</dbReference>
<evidence type="ECO:0000256" key="3">
    <source>
        <dbReference type="ARBA" id="ARBA00022723"/>
    </source>
</evidence>
<comment type="subcellular location">
    <subcellularLocation>
        <location evidence="1">Nucleus</location>
    </subcellularLocation>
</comment>
<keyword evidence="10" id="KW-0539">Nucleus</keyword>
<feature type="domain" description="C2H2-type" evidence="12">
    <location>
        <begin position="26"/>
        <end position="53"/>
    </location>
</feature>
<keyword evidence="13" id="KW-1185">Reference proteome</keyword>
<keyword evidence="7" id="KW-0805">Transcription regulation</keyword>
<feature type="domain" description="C2H2-type" evidence="12">
    <location>
        <begin position="179"/>
        <end position="203"/>
    </location>
</feature>
<comment type="similarity">
    <text evidence="2">Belongs to the krueppel C2H2-type zinc-finger protein family.</text>
</comment>
<dbReference type="SMART" id="SM00355">
    <property type="entry name" value="ZnF_C2H2"/>
    <property type="match status" value="5"/>
</dbReference>
<dbReference type="PROSITE" id="PS50157">
    <property type="entry name" value="ZINC_FINGER_C2H2_2"/>
    <property type="match status" value="4"/>
</dbReference>
<dbReference type="SUPFAM" id="SSF57667">
    <property type="entry name" value="beta-beta-alpha zinc fingers"/>
    <property type="match status" value="3"/>
</dbReference>
<evidence type="ECO:0000256" key="1">
    <source>
        <dbReference type="ARBA" id="ARBA00004123"/>
    </source>
</evidence>
<dbReference type="GO" id="GO:0003677">
    <property type="term" value="F:DNA binding"/>
    <property type="evidence" value="ECO:0007669"/>
    <property type="project" value="UniProtKB-KW"/>
</dbReference>
<evidence type="ECO:0000256" key="10">
    <source>
        <dbReference type="ARBA" id="ARBA00023242"/>
    </source>
</evidence>
<evidence type="ECO:0000256" key="2">
    <source>
        <dbReference type="ARBA" id="ARBA00006991"/>
    </source>
</evidence>
<dbReference type="KEGG" id="dci:103516758"/>
<dbReference type="Pfam" id="PF00096">
    <property type="entry name" value="zf-C2H2"/>
    <property type="match status" value="3"/>
</dbReference>
<feature type="non-terminal residue" evidence="14">
    <location>
        <position position="1"/>
    </location>
</feature>
<dbReference type="PANTHER" id="PTHR24406">
    <property type="entry name" value="TRANSCRIPTIONAL REPRESSOR CTCFL-RELATED"/>
    <property type="match status" value="1"/>
</dbReference>
<dbReference type="GO" id="GO:0005634">
    <property type="term" value="C:nucleus"/>
    <property type="evidence" value="ECO:0007669"/>
    <property type="project" value="UniProtKB-SubCell"/>
</dbReference>
<name>A0A3Q0J8Q2_DIACI</name>
<keyword evidence="3" id="KW-0479">Metal-binding</keyword>
<evidence type="ECO:0000256" key="5">
    <source>
        <dbReference type="ARBA" id="ARBA00022771"/>
    </source>
</evidence>
<dbReference type="STRING" id="121845.A0A3Q0J8Q2"/>
<dbReference type="InterPro" id="IPR036236">
    <property type="entry name" value="Znf_C2H2_sf"/>
</dbReference>
<feature type="domain" description="C2H2-type" evidence="12">
    <location>
        <begin position="124"/>
        <end position="152"/>
    </location>
</feature>
<dbReference type="FunFam" id="3.30.160.60:FF:000075">
    <property type="entry name" value="Putative zinc finger protein 536"/>
    <property type="match status" value="1"/>
</dbReference>